<dbReference type="EMBL" id="BAZW01000005">
    <property type="protein sequence ID" value="GAO28942.1"/>
    <property type="molecule type" value="Genomic_DNA"/>
</dbReference>
<keyword evidence="2" id="KW-1185">Reference proteome</keyword>
<reference evidence="1 2" key="1">
    <citation type="journal article" date="2015" name="Microbes Environ.">
        <title>Distribution and evolution of nitrogen fixation genes in the phylum bacteroidetes.</title>
        <authorList>
            <person name="Inoue J."/>
            <person name="Oshima K."/>
            <person name="Suda W."/>
            <person name="Sakamoto M."/>
            <person name="Iino T."/>
            <person name="Noda S."/>
            <person name="Hongoh Y."/>
            <person name="Hattori M."/>
            <person name="Ohkuma M."/>
        </authorList>
    </citation>
    <scope>NUCLEOTIDE SEQUENCE [LARGE SCALE GENOMIC DNA]</scope>
    <source>
        <strain evidence="1">JCM 15548</strain>
    </source>
</reference>
<gene>
    <name evidence="1" type="ORF">JCM15548_11089</name>
</gene>
<dbReference type="Pfam" id="PF08747">
    <property type="entry name" value="BrxB"/>
    <property type="match status" value="1"/>
</dbReference>
<dbReference type="Proteomes" id="UP000032900">
    <property type="component" value="Unassembled WGS sequence"/>
</dbReference>
<dbReference type="AlphaFoldDB" id="A0A0E9LTP7"/>
<name>A0A0E9LTP7_9BACT</name>
<dbReference type="STRING" id="1236989.JCM15548_11089"/>
<organism evidence="1 2">
    <name type="scientific">Geofilum rubicundum JCM 15548</name>
    <dbReference type="NCBI Taxonomy" id="1236989"/>
    <lineage>
        <taxon>Bacteria</taxon>
        <taxon>Pseudomonadati</taxon>
        <taxon>Bacteroidota</taxon>
        <taxon>Bacteroidia</taxon>
        <taxon>Marinilabiliales</taxon>
        <taxon>Marinilabiliaceae</taxon>
        <taxon>Geofilum</taxon>
    </lineage>
</organism>
<sequence length="145" mass="17092">MDCLVLNIYHELIDFLKSESFAGKSIFDSVLEKEKEDPERAFLWVRNKLQSEKFIKYFTQKVKKHFQGETEKKVYLILYGFGSSFPYLRASELLKKTEQLIKDFKVIVFYPGSYSDAKYSLFGILDDDNMYRANNLNRQLGELAK</sequence>
<evidence type="ECO:0008006" key="3">
    <source>
        <dbReference type="Google" id="ProtNLM"/>
    </source>
</evidence>
<evidence type="ECO:0000313" key="2">
    <source>
        <dbReference type="Proteomes" id="UP000032900"/>
    </source>
</evidence>
<protein>
    <recommendedName>
        <fullName evidence="3">DUF1788 domain-containing protein</fullName>
    </recommendedName>
</protein>
<comment type="caution">
    <text evidence="1">The sequence shown here is derived from an EMBL/GenBank/DDBJ whole genome shotgun (WGS) entry which is preliminary data.</text>
</comment>
<accession>A0A0E9LTP7</accession>
<proteinExistence type="predicted"/>
<dbReference type="InterPro" id="IPR014858">
    <property type="entry name" value="BrxB"/>
</dbReference>
<evidence type="ECO:0000313" key="1">
    <source>
        <dbReference type="EMBL" id="GAO28942.1"/>
    </source>
</evidence>